<evidence type="ECO:0000313" key="2">
    <source>
        <dbReference type="EMBL" id="CCH87025.1"/>
    </source>
</evidence>
<dbReference type="Gene3D" id="3.40.430.10">
    <property type="entry name" value="Dihydrofolate Reductase, subunit A"/>
    <property type="match status" value="1"/>
</dbReference>
<dbReference type="STRING" id="477641.MODMU_1580"/>
<sequence>MIGASLVQQCIRSGLLDEIHLDLVPVLLGDGVRLFDQSAEPVELESTRVIEGAGITHLTFRVVK</sequence>
<feature type="domain" description="Bacterial bifunctional deaminase-reductase C-terminal" evidence="1">
    <location>
        <begin position="3"/>
        <end position="48"/>
    </location>
</feature>
<dbReference type="EMBL" id="FO203431">
    <property type="protein sequence ID" value="CCH87025.1"/>
    <property type="molecule type" value="Genomic_DNA"/>
</dbReference>
<dbReference type="Proteomes" id="UP000006461">
    <property type="component" value="Chromosome"/>
</dbReference>
<dbReference type="GO" id="GO:0009231">
    <property type="term" value="P:riboflavin biosynthetic process"/>
    <property type="evidence" value="ECO:0007669"/>
    <property type="project" value="InterPro"/>
</dbReference>
<evidence type="ECO:0000313" key="3">
    <source>
        <dbReference type="Proteomes" id="UP000006461"/>
    </source>
</evidence>
<dbReference type="KEGG" id="mmar:MODMU_1580"/>
<dbReference type="SUPFAM" id="SSF53597">
    <property type="entry name" value="Dihydrofolate reductase-like"/>
    <property type="match status" value="1"/>
</dbReference>
<dbReference type="GO" id="GO:0008703">
    <property type="term" value="F:5-amino-6-(5-phosphoribosylamino)uracil reductase activity"/>
    <property type="evidence" value="ECO:0007669"/>
    <property type="project" value="InterPro"/>
</dbReference>
<reference evidence="2 3" key="1">
    <citation type="journal article" date="2012" name="J. Bacteriol.">
        <title>Genome Sequence of Radiation-Resistant Modestobacter marinus Strain BC501, a Representative Actinobacterium That Thrives on Calcareous Stone Surfaces.</title>
        <authorList>
            <person name="Normand P."/>
            <person name="Gury J."/>
            <person name="Pujic P."/>
            <person name="Chouaia B."/>
            <person name="Crotti E."/>
            <person name="Brusetti L."/>
            <person name="Daffonchio D."/>
            <person name="Vacherie B."/>
            <person name="Barbe V."/>
            <person name="Medigue C."/>
            <person name="Calteau A."/>
            <person name="Ghodhbane-Gtari F."/>
            <person name="Essoussi I."/>
            <person name="Nouioui I."/>
            <person name="Abbassi-Ghozzi I."/>
            <person name="Gtari M."/>
        </authorList>
    </citation>
    <scope>NUCLEOTIDE SEQUENCE [LARGE SCALE GENOMIC DNA]</scope>
    <source>
        <strain evidence="3">BC 501</strain>
    </source>
</reference>
<gene>
    <name evidence="2" type="ordered locus">MODMU_1580</name>
</gene>
<evidence type="ECO:0000259" key="1">
    <source>
        <dbReference type="Pfam" id="PF01872"/>
    </source>
</evidence>
<organism evidence="2 3">
    <name type="scientific">Modestobacter italicus (strain DSM 44449 / CECT 9708 / BC 501)</name>
    <dbReference type="NCBI Taxonomy" id="2732864"/>
    <lineage>
        <taxon>Bacteria</taxon>
        <taxon>Bacillati</taxon>
        <taxon>Actinomycetota</taxon>
        <taxon>Actinomycetes</taxon>
        <taxon>Geodermatophilales</taxon>
        <taxon>Geodermatophilaceae</taxon>
        <taxon>Modestobacter</taxon>
    </lineage>
</organism>
<name>I4EUG2_MODI5</name>
<protein>
    <submittedName>
        <fullName evidence="2">Bifunctional deaminase-reductase domain protein</fullName>
    </submittedName>
</protein>
<dbReference type="AlphaFoldDB" id="I4EUG2"/>
<keyword evidence="3" id="KW-1185">Reference proteome</keyword>
<dbReference type="HOGENOM" id="CLU_2863835_0_0_11"/>
<dbReference type="Pfam" id="PF01872">
    <property type="entry name" value="RibD_C"/>
    <property type="match status" value="1"/>
</dbReference>
<accession>I4EUG2</accession>
<proteinExistence type="predicted"/>
<dbReference type="InterPro" id="IPR024072">
    <property type="entry name" value="DHFR-like_dom_sf"/>
</dbReference>
<dbReference type="eggNOG" id="COG0262">
    <property type="taxonomic scope" value="Bacteria"/>
</dbReference>
<dbReference type="InterPro" id="IPR002734">
    <property type="entry name" value="RibDG_C"/>
</dbReference>